<proteinExistence type="predicted"/>
<dbReference type="HOGENOM" id="CLU_3045248_0_0_5"/>
<accession>A0A089QD46</accession>
<reference evidence="1 2" key="1">
    <citation type="journal article" date="2014" name="PLoS ONE">
        <title>Genome Information of Methylobacterium oryzae, a Plant-Probiotic Methylotroph in the Phyllosphere.</title>
        <authorList>
            <person name="Kwak M.J."/>
            <person name="Jeong H."/>
            <person name="Madhaiyan M."/>
            <person name="Lee Y."/>
            <person name="Sa T.M."/>
            <person name="Oh T.K."/>
            <person name="Kim J.F."/>
        </authorList>
    </citation>
    <scope>NUCLEOTIDE SEQUENCE [LARGE SCALE GENOMIC DNA]</scope>
    <source>
        <strain evidence="1 2">CBMB20</strain>
    </source>
</reference>
<organism evidence="1 2">
    <name type="scientific">Methylobacterium oryzae CBMB20</name>
    <dbReference type="NCBI Taxonomy" id="693986"/>
    <lineage>
        <taxon>Bacteria</taxon>
        <taxon>Pseudomonadati</taxon>
        <taxon>Pseudomonadota</taxon>
        <taxon>Alphaproteobacteria</taxon>
        <taxon>Hyphomicrobiales</taxon>
        <taxon>Methylobacteriaceae</taxon>
        <taxon>Methylobacterium</taxon>
    </lineage>
</organism>
<evidence type="ECO:0000313" key="1">
    <source>
        <dbReference type="EMBL" id="AIQ92499.1"/>
    </source>
</evidence>
<dbReference type="AlphaFoldDB" id="A0A089QD46"/>
<evidence type="ECO:0000313" key="2">
    <source>
        <dbReference type="Proteomes" id="UP000029492"/>
    </source>
</evidence>
<name>A0A089QD46_9HYPH</name>
<protein>
    <submittedName>
        <fullName evidence="1">Protein of unassigned function</fullName>
    </submittedName>
</protein>
<sequence>MQRWACKSALRGGTVSACQCGARAQEFGHARSDPISLIRETNCLAGEIYNYQLF</sequence>
<dbReference type="KEGG" id="mor:MOC_4744"/>
<dbReference type="Proteomes" id="UP000029492">
    <property type="component" value="Chromosome"/>
</dbReference>
<keyword evidence="2" id="KW-1185">Reference proteome</keyword>
<gene>
    <name evidence="1" type="ORF">MOC_4744</name>
</gene>
<dbReference type="EMBL" id="CP003811">
    <property type="protein sequence ID" value="AIQ92499.1"/>
    <property type="molecule type" value="Genomic_DNA"/>
</dbReference>